<dbReference type="Proteomes" id="UP001596512">
    <property type="component" value="Unassembled WGS sequence"/>
</dbReference>
<proteinExistence type="predicted"/>
<feature type="domain" description="Beta-lactamase-related" evidence="3">
    <location>
        <begin position="34"/>
        <end position="232"/>
    </location>
</feature>
<organism evidence="4 5">
    <name type="scientific">Actinokineospora soli</name>
    <dbReference type="NCBI Taxonomy" id="1048753"/>
    <lineage>
        <taxon>Bacteria</taxon>
        <taxon>Bacillati</taxon>
        <taxon>Actinomycetota</taxon>
        <taxon>Actinomycetes</taxon>
        <taxon>Pseudonocardiales</taxon>
        <taxon>Pseudonocardiaceae</taxon>
        <taxon>Actinokineospora</taxon>
    </lineage>
</organism>
<dbReference type="GO" id="GO:0016787">
    <property type="term" value="F:hydrolase activity"/>
    <property type="evidence" value="ECO:0007669"/>
    <property type="project" value="UniProtKB-KW"/>
</dbReference>
<reference evidence="5" key="1">
    <citation type="journal article" date="2019" name="Int. J. Syst. Evol. Microbiol.">
        <title>The Global Catalogue of Microorganisms (GCM) 10K type strain sequencing project: providing services to taxonomists for standard genome sequencing and annotation.</title>
        <authorList>
            <consortium name="The Broad Institute Genomics Platform"/>
            <consortium name="The Broad Institute Genome Sequencing Center for Infectious Disease"/>
            <person name="Wu L."/>
            <person name="Ma J."/>
        </authorList>
    </citation>
    <scope>NUCLEOTIDE SEQUENCE [LARGE SCALE GENOMIC DNA]</scope>
    <source>
        <strain evidence="5">JCM 17695</strain>
    </source>
</reference>
<dbReference type="EMBL" id="JBHTEY010000004">
    <property type="protein sequence ID" value="MFC7614511.1"/>
    <property type="molecule type" value="Genomic_DNA"/>
</dbReference>
<feature type="region of interest" description="Disordered" evidence="1">
    <location>
        <begin position="210"/>
        <end position="252"/>
    </location>
</feature>
<evidence type="ECO:0000256" key="1">
    <source>
        <dbReference type="SAM" id="MobiDB-lite"/>
    </source>
</evidence>
<evidence type="ECO:0000259" key="3">
    <source>
        <dbReference type="Pfam" id="PF00144"/>
    </source>
</evidence>
<name>A0ABW2TNX9_9PSEU</name>
<protein>
    <submittedName>
        <fullName evidence="4">Serine hydrolase domain-containing protein</fullName>
        <ecNumber evidence="4">3.-.-.-</ecNumber>
    </submittedName>
</protein>
<evidence type="ECO:0000256" key="2">
    <source>
        <dbReference type="SAM" id="SignalP"/>
    </source>
</evidence>
<keyword evidence="4" id="KW-0378">Hydrolase</keyword>
<comment type="caution">
    <text evidence="4">The sequence shown here is derived from an EMBL/GenBank/DDBJ whole genome shotgun (WGS) entry which is preliminary data.</text>
</comment>
<dbReference type="Pfam" id="PF00144">
    <property type="entry name" value="Beta-lactamase"/>
    <property type="match status" value="1"/>
</dbReference>
<sequence>MRAHWPVAAALVLSAALVAPAQAQTDHADVKAVLDQYRSHAGPGAAVFAGDASGTWHVTSGTASISVTRPIGSGDHFRAASQTKTFTAVVVLQLVDEGRVELDAPIERYLPGVVAGNGYDGNAITVRQLLQHTAGIARDATNPRAQADGSYTLAELVRAGLANPPQFAPGTSIGYSNVGYFIAGLLVERVTGKDVRTVFSERITVPLGLTGTSLPGPPTAPSPSRTCRGTAAAGSARSSSGTTRRPTWRCRR</sequence>
<gene>
    <name evidence="4" type="ORF">ACFQV2_14245</name>
</gene>
<keyword evidence="5" id="KW-1185">Reference proteome</keyword>
<dbReference type="Gene3D" id="3.40.710.10">
    <property type="entry name" value="DD-peptidase/beta-lactamase superfamily"/>
    <property type="match status" value="1"/>
</dbReference>
<dbReference type="PANTHER" id="PTHR43283:SF3">
    <property type="entry name" value="BETA-LACTAMASE FAMILY PROTEIN (AFU_ORTHOLOGUE AFUA_5G07500)"/>
    <property type="match status" value="1"/>
</dbReference>
<accession>A0ABW2TNX9</accession>
<dbReference type="PANTHER" id="PTHR43283">
    <property type="entry name" value="BETA-LACTAMASE-RELATED"/>
    <property type="match status" value="1"/>
</dbReference>
<feature type="chain" id="PRO_5047029772" evidence="2">
    <location>
        <begin position="24"/>
        <end position="252"/>
    </location>
</feature>
<feature type="signal peptide" evidence="2">
    <location>
        <begin position="1"/>
        <end position="23"/>
    </location>
</feature>
<keyword evidence="2" id="KW-0732">Signal</keyword>
<feature type="compositionally biased region" description="Low complexity" evidence="1">
    <location>
        <begin position="228"/>
        <end position="245"/>
    </location>
</feature>
<evidence type="ECO:0000313" key="4">
    <source>
        <dbReference type="EMBL" id="MFC7614511.1"/>
    </source>
</evidence>
<dbReference type="SUPFAM" id="SSF56601">
    <property type="entry name" value="beta-lactamase/transpeptidase-like"/>
    <property type="match status" value="1"/>
</dbReference>
<evidence type="ECO:0000313" key="5">
    <source>
        <dbReference type="Proteomes" id="UP001596512"/>
    </source>
</evidence>
<dbReference type="InterPro" id="IPR012338">
    <property type="entry name" value="Beta-lactam/transpept-like"/>
</dbReference>
<dbReference type="InterPro" id="IPR001466">
    <property type="entry name" value="Beta-lactam-related"/>
</dbReference>
<dbReference type="EC" id="3.-.-.-" evidence="4"/>
<dbReference type="InterPro" id="IPR050789">
    <property type="entry name" value="Diverse_Enzym_Activities"/>
</dbReference>